<accession>A0ABX7NXW7</accession>
<evidence type="ECO:0000313" key="2">
    <source>
        <dbReference type="EMBL" id="QSQ23229.1"/>
    </source>
</evidence>
<dbReference type="EMBL" id="CP071090">
    <property type="protein sequence ID" value="QSQ23229.1"/>
    <property type="molecule type" value="Genomic_DNA"/>
</dbReference>
<name>A0ABX7NXW7_9BACT</name>
<feature type="region of interest" description="Disordered" evidence="1">
    <location>
        <begin position="1"/>
        <end position="31"/>
    </location>
</feature>
<organism evidence="2 3">
    <name type="scientific">Pyxidicoccus parkwayensis</name>
    <dbReference type="NCBI Taxonomy" id="2813578"/>
    <lineage>
        <taxon>Bacteria</taxon>
        <taxon>Pseudomonadati</taxon>
        <taxon>Myxococcota</taxon>
        <taxon>Myxococcia</taxon>
        <taxon>Myxococcales</taxon>
        <taxon>Cystobacterineae</taxon>
        <taxon>Myxococcaceae</taxon>
        <taxon>Pyxidicoccus</taxon>
    </lineage>
</organism>
<evidence type="ECO:0000313" key="3">
    <source>
        <dbReference type="Proteomes" id="UP000662747"/>
    </source>
</evidence>
<evidence type="ECO:0000256" key="1">
    <source>
        <dbReference type="SAM" id="MobiDB-lite"/>
    </source>
</evidence>
<gene>
    <name evidence="2" type="ORF">JY651_50540</name>
</gene>
<reference evidence="2 3" key="1">
    <citation type="submission" date="2021-02" db="EMBL/GenBank/DDBJ databases">
        <title>De Novo genome assembly of isolated myxobacteria.</title>
        <authorList>
            <person name="Stevens D.C."/>
        </authorList>
    </citation>
    <scope>NUCLEOTIDE SEQUENCE [LARGE SCALE GENOMIC DNA]</scope>
    <source>
        <strain evidence="3">SCPEA02</strain>
    </source>
</reference>
<keyword evidence="3" id="KW-1185">Reference proteome</keyword>
<sequence>MAPVLEQAHQLTRSALPPQRSESAATPPGEAVRNTFNVNVHLEPSGASSGVDRRALEEALVEILRDTARRHGLEV</sequence>
<protein>
    <submittedName>
        <fullName evidence="2">Uncharacterized protein</fullName>
    </submittedName>
</protein>
<proteinExistence type="predicted"/>
<dbReference type="RefSeq" id="WP_206724804.1">
    <property type="nucleotide sequence ID" value="NZ_CP071090.1"/>
</dbReference>
<dbReference type="Proteomes" id="UP000662747">
    <property type="component" value="Chromosome"/>
</dbReference>